<dbReference type="PANTHER" id="PTHR42834:SF1">
    <property type="entry name" value="ENDONUCLEASE_EXONUCLEASE_PHOSPHATASE FAMILY PROTEIN (AFU_ORTHOLOGUE AFUA_3G09210)"/>
    <property type="match status" value="1"/>
</dbReference>
<proteinExistence type="predicted"/>
<dbReference type="RefSeq" id="WP_213170050.1">
    <property type="nucleotide sequence ID" value="NZ_CP070496.1"/>
</dbReference>
<dbReference type="Proteomes" id="UP000662939">
    <property type="component" value="Chromosome"/>
</dbReference>
<evidence type="ECO:0000313" key="2">
    <source>
        <dbReference type="EMBL" id="QSB04051.1"/>
    </source>
</evidence>
<dbReference type="SUPFAM" id="SSF56219">
    <property type="entry name" value="DNase I-like"/>
    <property type="match status" value="1"/>
</dbReference>
<evidence type="ECO:0000313" key="3">
    <source>
        <dbReference type="Proteomes" id="UP000662939"/>
    </source>
</evidence>
<dbReference type="KEGG" id="nav:JQS30_09485"/>
<evidence type="ECO:0008006" key="4">
    <source>
        <dbReference type="Google" id="ProtNLM"/>
    </source>
</evidence>
<evidence type="ECO:0000256" key="1">
    <source>
        <dbReference type="SAM" id="SignalP"/>
    </source>
</evidence>
<dbReference type="AlphaFoldDB" id="A0A895XE12"/>
<organism evidence="2 3">
    <name type="scientific">Natronoglycomyces albus</name>
    <dbReference type="NCBI Taxonomy" id="2811108"/>
    <lineage>
        <taxon>Bacteria</taxon>
        <taxon>Bacillati</taxon>
        <taxon>Actinomycetota</taxon>
        <taxon>Actinomycetes</taxon>
        <taxon>Glycomycetales</taxon>
        <taxon>Glycomycetaceae</taxon>
        <taxon>Natronoglycomyces</taxon>
    </lineage>
</organism>
<dbReference type="EMBL" id="CP070496">
    <property type="protein sequence ID" value="QSB04051.1"/>
    <property type="molecule type" value="Genomic_DNA"/>
</dbReference>
<reference evidence="2" key="1">
    <citation type="submission" date="2021-02" db="EMBL/GenBank/DDBJ databases">
        <title>Natronoglycomyces albus gen. nov., sp. nov, a haloalkaliphilic actinobacterium from a soda solonchak soil.</title>
        <authorList>
            <person name="Sorokin D.Y."/>
            <person name="Khijniak T.V."/>
            <person name="Zakharycheva A.P."/>
            <person name="Boueva O.V."/>
            <person name="Ariskina E.V."/>
            <person name="Hahnke R.L."/>
            <person name="Bunk B."/>
            <person name="Sproer C."/>
            <person name="Schumann P."/>
            <person name="Evtushenko L.I."/>
            <person name="Kublanov I.V."/>
        </authorList>
    </citation>
    <scope>NUCLEOTIDE SEQUENCE</scope>
    <source>
        <strain evidence="2">DSM 106290</strain>
    </source>
</reference>
<name>A0A895XE12_9ACTN</name>
<protein>
    <recommendedName>
        <fullName evidence="4">Endonuclease</fullName>
    </recommendedName>
</protein>
<accession>A0A895XE12</accession>
<dbReference type="PANTHER" id="PTHR42834">
    <property type="entry name" value="ENDONUCLEASE/EXONUCLEASE/PHOSPHATASE FAMILY PROTEIN (AFU_ORTHOLOGUE AFUA_3G09210)"/>
    <property type="match status" value="1"/>
</dbReference>
<feature type="signal peptide" evidence="1">
    <location>
        <begin position="1"/>
        <end position="30"/>
    </location>
</feature>
<sequence>MKLTRRRTALVALGGATALAVSLVPVAVLAENADGAAQTDERPFVHIGEVQGSIGDEDTNFRSPLLGEDVAVQGVITQTIMEGENARGFYLQERADATDGDPNSSDGIYVFNSRFTTVRTVFDSPAEEEFGSNYDVEVGDEIILHGEVTQYFGMTQFSGGSSFIYDRVDSGLDIEQTVEITEINPPDDFEDSRRYFQRHLGMQMEVPADSQVISGRDVFSGSDSEVWAMRGDHEVAQRENPYERRVFRDAHPLDNNPDSYFDDGNGYRFVIGGAGVKDTLDDPYAVLSPAKTFDVITNSTRGGVNISFGKHVVNVQDQLELDTSGVDPKDNHPVQQIDRETELSIASYNVENLYDYRDNPNSGCDFVGNEGCVGDDGSTVNPPFDYVPGSEAEYQDRLVRMAEQIVTDMHSPDVILIQETEAQDVCSISDDWSPEHGAELGPDRLDCDLENTGDDNTRTNGAPDSLQELALVISEIGGPSYEASFDLDGGDLRGITTAYLHRTDRVELLEAEASDPVLGENVALDYDGEPLEMNFEVSNPKALNSVLRDEVLDQCTSSGPRACSGDNVHARAPMVGQFRIWRDEIGASTYNDVYLVNNHFNAGPDRRILQRTDQAAYVAAIGEAILAEDAQAHVVIGGDMNVFPRPDDPYAPGEEISGIGEGPSDQLVALYDSPFTNLYDQMLSDYPSAAYTFGFQGQAQTLDHLWFSPALLEVLVDARSAKINVDYPADAVNEEPAYGHLGASDHDPEVATIDASVSYAGLHKLLDYLADAGDLNAHTEAIVRANLTNAQMIGERSSTAEKAILNATVRFVDAMSRAGQLDSSTASILTSEIGNL</sequence>
<keyword evidence="3" id="KW-1185">Reference proteome</keyword>
<feature type="chain" id="PRO_5034173268" description="Endonuclease" evidence="1">
    <location>
        <begin position="31"/>
        <end position="836"/>
    </location>
</feature>
<gene>
    <name evidence="2" type="ORF">JQS30_09485</name>
</gene>
<dbReference type="InterPro" id="IPR036691">
    <property type="entry name" value="Endo/exonu/phosph_ase_sf"/>
</dbReference>
<keyword evidence="1" id="KW-0732">Signal</keyword>
<dbReference type="Gene3D" id="3.60.10.10">
    <property type="entry name" value="Endonuclease/exonuclease/phosphatase"/>
    <property type="match status" value="1"/>
</dbReference>
<dbReference type="CDD" id="cd04486">
    <property type="entry name" value="YhcR_OBF_like"/>
    <property type="match status" value="1"/>
</dbReference>